<protein>
    <submittedName>
        <fullName evidence="1">Uncharacterized protein</fullName>
    </submittedName>
</protein>
<dbReference type="AlphaFoldDB" id="A0A9D2KPR0"/>
<name>A0A9D2KPR0_9FIRM</name>
<evidence type="ECO:0000313" key="2">
    <source>
        <dbReference type="Proteomes" id="UP000823900"/>
    </source>
</evidence>
<gene>
    <name evidence="1" type="ORF">IAA07_06720</name>
</gene>
<sequence>MAERRRMVIPQEKKRDEEMFRWFEEDGLEFLKQRGGDGAVISYTTDEDGINVTIKLKKILILPDFDQDLLQLLAKAGTCSIRAKDQGWMEIRLWFRGWIWVEKETTD</sequence>
<dbReference type="Proteomes" id="UP000823900">
    <property type="component" value="Unassembled WGS sequence"/>
</dbReference>
<proteinExistence type="predicted"/>
<organism evidence="1 2">
    <name type="scientific">Candidatus Lachnoclostridium stercoravium</name>
    <dbReference type="NCBI Taxonomy" id="2838633"/>
    <lineage>
        <taxon>Bacteria</taxon>
        <taxon>Bacillati</taxon>
        <taxon>Bacillota</taxon>
        <taxon>Clostridia</taxon>
        <taxon>Lachnospirales</taxon>
        <taxon>Lachnospiraceae</taxon>
    </lineage>
</organism>
<reference evidence="1" key="1">
    <citation type="journal article" date="2021" name="PeerJ">
        <title>Extensive microbial diversity within the chicken gut microbiome revealed by metagenomics and culture.</title>
        <authorList>
            <person name="Gilroy R."/>
            <person name="Ravi A."/>
            <person name="Getino M."/>
            <person name="Pursley I."/>
            <person name="Horton D.L."/>
            <person name="Alikhan N.F."/>
            <person name="Baker D."/>
            <person name="Gharbi K."/>
            <person name="Hall N."/>
            <person name="Watson M."/>
            <person name="Adriaenssens E.M."/>
            <person name="Foster-Nyarko E."/>
            <person name="Jarju S."/>
            <person name="Secka A."/>
            <person name="Antonio M."/>
            <person name="Oren A."/>
            <person name="Chaudhuri R.R."/>
            <person name="La Ragione R."/>
            <person name="Hildebrand F."/>
            <person name="Pallen M.J."/>
        </authorList>
    </citation>
    <scope>NUCLEOTIDE SEQUENCE</scope>
    <source>
        <strain evidence="1">CHK178-16964</strain>
    </source>
</reference>
<comment type="caution">
    <text evidence="1">The sequence shown here is derived from an EMBL/GenBank/DDBJ whole genome shotgun (WGS) entry which is preliminary data.</text>
</comment>
<dbReference type="EMBL" id="DWZA01000058">
    <property type="protein sequence ID" value="HJA71261.1"/>
    <property type="molecule type" value="Genomic_DNA"/>
</dbReference>
<accession>A0A9D2KPR0</accession>
<evidence type="ECO:0000313" key="1">
    <source>
        <dbReference type="EMBL" id="HJA71261.1"/>
    </source>
</evidence>
<reference evidence="1" key="2">
    <citation type="submission" date="2021-04" db="EMBL/GenBank/DDBJ databases">
        <authorList>
            <person name="Gilroy R."/>
        </authorList>
    </citation>
    <scope>NUCLEOTIDE SEQUENCE</scope>
    <source>
        <strain evidence="1">CHK178-16964</strain>
    </source>
</reference>